<evidence type="ECO:0000256" key="1">
    <source>
        <dbReference type="SAM" id="Phobius"/>
    </source>
</evidence>
<gene>
    <name evidence="2" type="ORF">PSI9734_02336</name>
</gene>
<organism evidence="2 3">
    <name type="scientific">Pseudidiomarina piscicola</name>
    <dbReference type="NCBI Taxonomy" id="2614830"/>
    <lineage>
        <taxon>Bacteria</taxon>
        <taxon>Pseudomonadati</taxon>
        <taxon>Pseudomonadota</taxon>
        <taxon>Gammaproteobacteria</taxon>
        <taxon>Alteromonadales</taxon>
        <taxon>Idiomarinaceae</taxon>
        <taxon>Pseudidiomarina</taxon>
    </lineage>
</organism>
<sequence length="39" mass="3974">MLPETTLWLVILTFSPVATVLVAAAVVATNHALNGPNAG</sequence>
<evidence type="ECO:0000313" key="2">
    <source>
        <dbReference type="EMBL" id="CAB0151982.1"/>
    </source>
</evidence>
<proteinExistence type="predicted"/>
<dbReference type="Proteomes" id="UP000481517">
    <property type="component" value="Unassembled WGS sequence"/>
</dbReference>
<accession>A0A6S6WSQ8</accession>
<name>A0A6S6WSQ8_9GAMM</name>
<keyword evidence="3" id="KW-1185">Reference proteome</keyword>
<dbReference type="EMBL" id="CADCXY010000008">
    <property type="protein sequence ID" value="CAB0151982.1"/>
    <property type="molecule type" value="Genomic_DNA"/>
</dbReference>
<keyword evidence="1" id="KW-1133">Transmembrane helix</keyword>
<feature type="transmembrane region" description="Helical" evidence="1">
    <location>
        <begin position="6"/>
        <end position="28"/>
    </location>
</feature>
<protein>
    <submittedName>
        <fullName evidence="2">Uncharacterized protein</fullName>
    </submittedName>
</protein>
<dbReference type="AlphaFoldDB" id="A0A6S6WSQ8"/>
<evidence type="ECO:0000313" key="3">
    <source>
        <dbReference type="Proteomes" id="UP000481517"/>
    </source>
</evidence>
<keyword evidence="1" id="KW-0812">Transmembrane</keyword>
<keyword evidence="1" id="KW-0472">Membrane</keyword>
<reference evidence="2 3" key="1">
    <citation type="submission" date="2020-02" db="EMBL/GenBank/DDBJ databases">
        <authorList>
            <person name="Rodrigo-Torres L."/>
            <person name="Arahal R. D."/>
            <person name="Lucena T."/>
        </authorList>
    </citation>
    <scope>NUCLEOTIDE SEQUENCE [LARGE SCALE GENOMIC DNA]</scope>
    <source>
        <strain evidence="2 3">CECT 9734</strain>
    </source>
</reference>